<keyword evidence="2" id="KW-1185">Reference proteome</keyword>
<dbReference type="Proteomes" id="UP000515908">
    <property type="component" value="Chromosome 05"/>
</dbReference>
<reference evidence="1 2" key="1">
    <citation type="submission" date="2020-08" db="EMBL/GenBank/DDBJ databases">
        <authorList>
            <person name="Newling K."/>
            <person name="Davey J."/>
            <person name="Forrester S."/>
        </authorList>
    </citation>
    <scope>NUCLEOTIDE SEQUENCE [LARGE SCALE GENOMIC DNA]</scope>
    <source>
        <strain evidence="2">Crithidia deanei Carvalho (ATCC PRA-265)</strain>
    </source>
</reference>
<sequence length="88" mass="10373">MTLVKRILNVIFPVRDDSDTIRRLLDRPDQHGRVVYYSDKGFTVVPHGKRDQKIPRRSDNYLRQVLDTVKAMLSFVIPKRVDRPLLEV</sequence>
<name>A0A7G2C7Z3_9TRYP</name>
<evidence type="ECO:0000313" key="2">
    <source>
        <dbReference type="Proteomes" id="UP000515908"/>
    </source>
</evidence>
<dbReference type="AlphaFoldDB" id="A0A7G2C7Z3"/>
<protein>
    <submittedName>
        <fullName evidence="1">Uncharacterized protein</fullName>
    </submittedName>
</protein>
<organism evidence="1 2">
    <name type="scientific">Angomonas deanei</name>
    <dbReference type="NCBI Taxonomy" id="59799"/>
    <lineage>
        <taxon>Eukaryota</taxon>
        <taxon>Discoba</taxon>
        <taxon>Euglenozoa</taxon>
        <taxon>Kinetoplastea</taxon>
        <taxon>Metakinetoplastina</taxon>
        <taxon>Trypanosomatida</taxon>
        <taxon>Trypanosomatidae</taxon>
        <taxon>Strigomonadinae</taxon>
        <taxon>Angomonas</taxon>
    </lineage>
</organism>
<dbReference type="VEuPathDB" id="TriTrypDB:ADEAN_000332400"/>
<accession>A0A7G2C7Z3</accession>
<proteinExistence type="predicted"/>
<gene>
    <name evidence="1" type="ORF">ADEAN_000332400</name>
</gene>
<evidence type="ECO:0000313" key="1">
    <source>
        <dbReference type="EMBL" id="CAD2215866.1"/>
    </source>
</evidence>
<dbReference type="EMBL" id="LR877149">
    <property type="protein sequence ID" value="CAD2215866.1"/>
    <property type="molecule type" value="Genomic_DNA"/>
</dbReference>